<organism evidence="2 3">
    <name type="scientific">Anatilimnocola aggregata</name>
    <dbReference type="NCBI Taxonomy" id="2528021"/>
    <lineage>
        <taxon>Bacteria</taxon>
        <taxon>Pseudomonadati</taxon>
        <taxon>Planctomycetota</taxon>
        <taxon>Planctomycetia</taxon>
        <taxon>Pirellulales</taxon>
        <taxon>Pirellulaceae</taxon>
        <taxon>Anatilimnocola</taxon>
    </lineage>
</organism>
<keyword evidence="1" id="KW-0732">Signal</keyword>
<dbReference type="KEGG" id="aagg:ETAA8_36700"/>
<evidence type="ECO:0000256" key="1">
    <source>
        <dbReference type="SAM" id="SignalP"/>
    </source>
</evidence>
<feature type="chain" id="PRO_5021774524" evidence="1">
    <location>
        <begin position="26"/>
        <end position="137"/>
    </location>
</feature>
<gene>
    <name evidence="2" type="ORF">ETAA8_36700</name>
</gene>
<reference evidence="2 3" key="1">
    <citation type="submission" date="2019-02" db="EMBL/GenBank/DDBJ databases">
        <title>Deep-cultivation of Planctomycetes and their phenomic and genomic characterization uncovers novel biology.</title>
        <authorList>
            <person name="Wiegand S."/>
            <person name="Jogler M."/>
            <person name="Boedeker C."/>
            <person name="Pinto D."/>
            <person name="Vollmers J."/>
            <person name="Rivas-Marin E."/>
            <person name="Kohn T."/>
            <person name="Peeters S.H."/>
            <person name="Heuer A."/>
            <person name="Rast P."/>
            <person name="Oberbeckmann S."/>
            <person name="Bunk B."/>
            <person name="Jeske O."/>
            <person name="Meyerdierks A."/>
            <person name="Storesund J.E."/>
            <person name="Kallscheuer N."/>
            <person name="Luecker S."/>
            <person name="Lage O.M."/>
            <person name="Pohl T."/>
            <person name="Merkel B.J."/>
            <person name="Hornburger P."/>
            <person name="Mueller R.-W."/>
            <person name="Bruemmer F."/>
            <person name="Labrenz M."/>
            <person name="Spormann A.M."/>
            <person name="Op den Camp H."/>
            <person name="Overmann J."/>
            <person name="Amann R."/>
            <person name="Jetten M.S.M."/>
            <person name="Mascher T."/>
            <person name="Medema M.H."/>
            <person name="Devos D.P."/>
            <person name="Kaster A.-K."/>
            <person name="Ovreas L."/>
            <person name="Rohde M."/>
            <person name="Galperin M.Y."/>
            <person name="Jogler C."/>
        </authorList>
    </citation>
    <scope>NUCLEOTIDE SEQUENCE [LARGE SCALE GENOMIC DNA]</scope>
    <source>
        <strain evidence="2 3">ETA_A8</strain>
    </source>
</reference>
<evidence type="ECO:0000313" key="3">
    <source>
        <dbReference type="Proteomes" id="UP000315017"/>
    </source>
</evidence>
<dbReference type="RefSeq" id="WP_145091061.1">
    <property type="nucleotide sequence ID" value="NZ_CP036274.1"/>
</dbReference>
<evidence type="ECO:0000313" key="2">
    <source>
        <dbReference type="EMBL" id="QDU28567.1"/>
    </source>
</evidence>
<protein>
    <submittedName>
        <fullName evidence="2">Uncharacterized protein</fullName>
    </submittedName>
</protein>
<dbReference type="Proteomes" id="UP000315017">
    <property type="component" value="Chromosome"/>
</dbReference>
<keyword evidence="3" id="KW-1185">Reference proteome</keyword>
<dbReference type="EMBL" id="CP036274">
    <property type="protein sequence ID" value="QDU28567.1"/>
    <property type="molecule type" value="Genomic_DNA"/>
</dbReference>
<name>A0A517YEC1_9BACT</name>
<proteinExistence type="predicted"/>
<dbReference type="OrthoDB" id="291279at2"/>
<feature type="signal peptide" evidence="1">
    <location>
        <begin position="1"/>
        <end position="25"/>
    </location>
</feature>
<accession>A0A517YEC1</accession>
<dbReference type="AlphaFoldDB" id="A0A517YEC1"/>
<sequence precursor="true">MTLRLILLMIVLSLCFLCAVDNADAQEVHELSADQAAAINFAYGGGGFDYRQGDHCRAGFAQSVRAHAIPANTRYYGGYYVGGSVPLLGEGRHSDEGTFGWDYFGFFPKRVALNWTHGRRAQGGGGTYKTDGLKHGH</sequence>